<name>A0A9P8J8C3_AURME</name>
<evidence type="ECO:0000313" key="3">
    <source>
        <dbReference type="Proteomes" id="UP000779574"/>
    </source>
</evidence>
<comment type="caution">
    <text evidence="2">The sequence shown here is derived from an EMBL/GenBank/DDBJ whole genome shotgun (WGS) entry which is preliminary data.</text>
</comment>
<sequence length="75" mass="8413">MDSQSNNTRQEVKNHSADNEVAVTTLNKTSSSTTTTKTMPDDSKAEETAEPKARFRKSNLFINTEEANAFFNKKK</sequence>
<gene>
    <name evidence="2" type="ORF">KCU76_g6047</name>
</gene>
<dbReference type="OrthoDB" id="3905588at2759"/>
<accession>A0A9P8J8C3</accession>
<reference evidence="2" key="2">
    <citation type="submission" date="2021-08" db="EMBL/GenBank/DDBJ databases">
        <authorList>
            <person name="Gostincar C."/>
            <person name="Sun X."/>
            <person name="Song Z."/>
            <person name="Gunde-Cimerman N."/>
        </authorList>
    </citation>
    <scope>NUCLEOTIDE SEQUENCE</scope>
    <source>
        <strain evidence="2">EXF-9911</strain>
    </source>
</reference>
<dbReference type="EMBL" id="JAHFXF010000197">
    <property type="protein sequence ID" value="KAG9693346.1"/>
    <property type="molecule type" value="Genomic_DNA"/>
</dbReference>
<reference evidence="2" key="1">
    <citation type="journal article" date="2021" name="J Fungi (Basel)">
        <title>Virulence traits and population genomics of the black yeast Aureobasidium melanogenum.</title>
        <authorList>
            <person name="Cernosa A."/>
            <person name="Sun X."/>
            <person name="Gostincar C."/>
            <person name="Fang C."/>
            <person name="Gunde-Cimerman N."/>
            <person name="Song Z."/>
        </authorList>
    </citation>
    <scope>NUCLEOTIDE SEQUENCE</scope>
    <source>
        <strain evidence="2">EXF-9911</strain>
    </source>
</reference>
<proteinExistence type="predicted"/>
<dbReference type="Proteomes" id="UP000779574">
    <property type="component" value="Unassembled WGS sequence"/>
</dbReference>
<protein>
    <submittedName>
        <fullName evidence="2">Uncharacterized protein</fullName>
    </submittedName>
</protein>
<feature type="compositionally biased region" description="Basic and acidic residues" evidence="1">
    <location>
        <begin position="39"/>
        <end position="53"/>
    </location>
</feature>
<feature type="compositionally biased region" description="Low complexity" evidence="1">
    <location>
        <begin position="24"/>
        <end position="38"/>
    </location>
</feature>
<evidence type="ECO:0000256" key="1">
    <source>
        <dbReference type="SAM" id="MobiDB-lite"/>
    </source>
</evidence>
<feature type="region of interest" description="Disordered" evidence="1">
    <location>
        <begin position="1"/>
        <end position="60"/>
    </location>
</feature>
<organism evidence="2 3">
    <name type="scientific">Aureobasidium melanogenum</name>
    <name type="common">Aureobasidium pullulans var. melanogenum</name>
    <dbReference type="NCBI Taxonomy" id="46634"/>
    <lineage>
        <taxon>Eukaryota</taxon>
        <taxon>Fungi</taxon>
        <taxon>Dikarya</taxon>
        <taxon>Ascomycota</taxon>
        <taxon>Pezizomycotina</taxon>
        <taxon>Dothideomycetes</taxon>
        <taxon>Dothideomycetidae</taxon>
        <taxon>Dothideales</taxon>
        <taxon>Saccotheciaceae</taxon>
        <taxon>Aureobasidium</taxon>
    </lineage>
</organism>
<dbReference type="AlphaFoldDB" id="A0A9P8J8C3"/>
<feature type="non-terminal residue" evidence="2">
    <location>
        <position position="1"/>
    </location>
</feature>
<evidence type="ECO:0000313" key="2">
    <source>
        <dbReference type="EMBL" id="KAG9693346.1"/>
    </source>
</evidence>